<dbReference type="OrthoDB" id="75724at2759"/>
<dbReference type="EMBL" id="KN831772">
    <property type="protein sequence ID" value="KIM45318.1"/>
    <property type="molecule type" value="Genomic_DNA"/>
</dbReference>
<name>A0A0C2Y638_HEBCY</name>
<organism evidence="3 4">
    <name type="scientific">Hebeloma cylindrosporum</name>
    <dbReference type="NCBI Taxonomy" id="76867"/>
    <lineage>
        <taxon>Eukaryota</taxon>
        <taxon>Fungi</taxon>
        <taxon>Dikarya</taxon>
        <taxon>Basidiomycota</taxon>
        <taxon>Agaricomycotina</taxon>
        <taxon>Agaricomycetes</taxon>
        <taxon>Agaricomycetidae</taxon>
        <taxon>Agaricales</taxon>
        <taxon>Agaricineae</taxon>
        <taxon>Hymenogastraceae</taxon>
        <taxon>Hebeloma</taxon>
    </lineage>
</organism>
<dbReference type="AlphaFoldDB" id="A0A0C2Y638"/>
<keyword evidence="1" id="KW-0472">Membrane</keyword>
<gene>
    <name evidence="3" type="ORF">M413DRAFT_441999</name>
</gene>
<evidence type="ECO:0000256" key="1">
    <source>
        <dbReference type="SAM" id="Phobius"/>
    </source>
</evidence>
<keyword evidence="4" id="KW-1185">Reference proteome</keyword>
<accession>A0A0C2Y638</accession>
<evidence type="ECO:0000313" key="4">
    <source>
        <dbReference type="Proteomes" id="UP000053424"/>
    </source>
</evidence>
<dbReference type="SUPFAM" id="SSF52087">
    <property type="entry name" value="CRAL/TRIO domain"/>
    <property type="match status" value="1"/>
</dbReference>
<dbReference type="InterPro" id="IPR036865">
    <property type="entry name" value="CRAL-TRIO_dom_sf"/>
</dbReference>
<dbReference type="PANTHER" id="PTHR46590:SF4">
    <property type="entry name" value="CRAL-TRIO DOMAIN-CONTAINING PROTEIN"/>
    <property type="match status" value="1"/>
</dbReference>
<dbReference type="Gene3D" id="3.40.525.10">
    <property type="entry name" value="CRAL-TRIO lipid binding domain"/>
    <property type="match status" value="1"/>
</dbReference>
<proteinExistence type="predicted"/>
<dbReference type="InterPro" id="IPR001251">
    <property type="entry name" value="CRAL-TRIO_dom"/>
</dbReference>
<dbReference type="Proteomes" id="UP000053424">
    <property type="component" value="Unassembled WGS sequence"/>
</dbReference>
<dbReference type="InterPro" id="IPR052432">
    <property type="entry name" value="PITP/CRAL-TRIO"/>
</dbReference>
<dbReference type="SMART" id="SM00516">
    <property type="entry name" value="SEC14"/>
    <property type="match status" value="1"/>
</dbReference>
<sequence>METLQRLETNRDALLEQYRSNLDDVYNLQDTLIQEILPSVSDELQLAPEIQDWAKEWLSDTLSIFRISRRNKFTRSFSLEAIQKNLLWRLTNLWPVEPPLAIPNLHCLPDNIRDPFGRPVLVLEVVAVDESTESQKLFIIRAFETLRIHLRKLYEMSEDNEKPSLQYVALLDLSQLSLQSLNIDLFTWTLREVIPRFPGMIAAVFMLNYSWTHAGLWSVFKRLLPEVALSRIFFPSNQELLKYFGPSNLPQDYGGILPPLSHLEDPIRPEQLEPQEESDIAALASEPEPTLRPNPSFISISWLSPTSLLNPFFGYPVLSSSRRGPVSFRHGRRRKRDLVRTLAMLFWMRWRRHITALLCVTIMLCVLKRGFRKGNSRFPASISHWLLSNRRLASN</sequence>
<feature type="transmembrane region" description="Helical" evidence="1">
    <location>
        <begin position="350"/>
        <end position="367"/>
    </location>
</feature>
<evidence type="ECO:0000259" key="2">
    <source>
        <dbReference type="PROSITE" id="PS50191"/>
    </source>
</evidence>
<dbReference type="PROSITE" id="PS50191">
    <property type="entry name" value="CRAL_TRIO"/>
    <property type="match status" value="1"/>
</dbReference>
<feature type="domain" description="CRAL-TRIO" evidence="2">
    <location>
        <begin position="113"/>
        <end position="261"/>
    </location>
</feature>
<reference evidence="4" key="2">
    <citation type="submission" date="2015-01" db="EMBL/GenBank/DDBJ databases">
        <title>Evolutionary Origins and Diversification of the Mycorrhizal Mutualists.</title>
        <authorList>
            <consortium name="DOE Joint Genome Institute"/>
            <consortium name="Mycorrhizal Genomics Consortium"/>
            <person name="Kohler A."/>
            <person name="Kuo A."/>
            <person name="Nagy L.G."/>
            <person name="Floudas D."/>
            <person name="Copeland A."/>
            <person name="Barry K.W."/>
            <person name="Cichocki N."/>
            <person name="Veneault-Fourrey C."/>
            <person name="LaButti K."/>
            <person name="Lindquist E.A."/>
            <person name="Lipzen A."/>
            <person name="Lundell T."/>
            <person name="Morin E."/>
            <person name="Murat C."/>
            <person name="Riley R."/>
            <person name="Ohm R."/>
            <person name="Sun H."/>
            <person name="Tunlid A."/>
            <person name="Henrissat B."/>
            <person name="Grigoriev I.V."/>
            <person name="Hibbett D.S."/>
            <person name="Martin F."/>
        </authorList>
    </citation>
    <scope>NUCLEOTIDE SEQUENCE [LARGE SCALE GENOMIC DNA]</scope>
    <source>
        <strain evidence="4">h7</strain>
    </source>
</reference>
<dbReference type="STRING" id="686832.A0A0C2Y638"/>
<dbReference type="CDD" id="cd00170">
    <property type="entry name" value="SEC14"/>
    <property type="match status" value="1"/>
</dbReference>
<reference evidence="3 4" key="1">
    <citation type="submission" date="2014-04" db="EMBL/GenBank/DDBJ databases">
        <authorList>
            <consortium name="DOE Joint Genome Institute"/>
            <person name="Kuo A."/>
            <person name="Gay G."/>
            <person name="Dore J."/>
            <person name="Kohler A."/>
            <person name="Nagy L.G."/>
            <person name="Floudas D."/>
            <person name="Copeland A."/>
            <person name="Barry K.W."/>
            <person name="Cichocki N."/>
            <person name="Veneault-Fourrey C."/>
            <person name="LaButti K."/>
            <person name="Lindquist E.A."/>
            <person name="Lipzen A."/>
            <person name="Lundell T."/>
            <person name="Morin E."/>
            <person name="Murat C."/>
            <person name="Sun H."/>
            <person name="Tunlid A."/>
            <person name="Henrissat B."/>
            <person name="Grigoriev I.V."/>
            <person name="Hibbett D.S."/>
            <person name="Martin F."/>
            <person name="Nordberg H.P."/>
            <person name="Cantor M.N."/>
            <person name="Hua S.X."/>
        </authorList>
    </citation>
    <scope>NUCLEOTIDE SEQUENCE [LARGE SCALE GENOMIC DNA]</scope>
    <source>
        <strain evidence="4">h7</strain>
    </source>
</reference>
<dbReference type="HOGENOM" id="CLU_037648_0_0_1"/>
<dbReference type="Pfam" id="PF00650">
    <property type="entry name" value="CRAL_TRIO"/>
    <property type="match status" value="1"/>
</dbReference>
<evidence type="ECO:0000313" key="3">
    <source>
        <dbReference type="EMBL" id="KIM45318.1"/>
    </source>
</evidence>
<keyword evidence="1" id="KW-0812">Transmembrane</keyword>
<protein>
    <recommendedName>
        <fullName evidence="2">CRAL-TRIO domain-containing protein</fullName>
    </recommendedName>
</protein>
<keyword evidence="1" id="KW-1133">Transmembrane helix</keyword>
<dbReference type="PANTHER" id="PTHR46590">
    <property type="entry name" value="PHOSPHATIDYLINOSITOL TRANSFER PROTEIN CSR1-RELATED"/>
    <property type="match status" value="1"/>
</dbReference>